<evidence type="ECO:0000313" key="2">
    <source>
        <dbReference type="EMBL" id="RRB09958.1"/>
    </source>
</evidence>
<evidence type="ECO:0000259" key="1">
    <source>
        <dbReference type="Pfam" id="PF13340"/>
    </source>
</evidence>
<name>A0A3P1C9I8_9BACT</name>
<proteinExistence type="predicted"/>
<dbReference type="Proteomes" id="UP000274271">
    <property type="component" value="Unassembled WGS sequence"/>
</dbReference>
<feature type="domain" description="Insertion element IS402-like" evidence="1">
    <location>
        <begin position="6"/>
        <end position="46"/>
    </location>
</feature>
<evidence type="ECO:0000313" key="3">
    <source>
        <dbReference type="Proteomes" id="UP000274271"/>
    </source>
</evidence>
<dbReference type="OrthoDB" id="966067at2"/>
<dbReference type="Pfam" id="PF13340">
    <property type="entry name" value="DUF4096"/>
    <property type="match status" value="1"/>
</dbReference>
<dbReference type="AlphaFoldDB" id="A0A3P1C9I8"/>
<gene>
    <name evidence="2" type="ORF">EHT87_30970</name>
</gene>
<dbReference type="PANTHER" id="PTHR30007:SF0">
    <property type="entry name" value="TRANSPOSASE"/>
    <property type="match status" value="1"/>
</dbReference>
<protein>
    <submittedName>
        <fullName evidence="2">Transposase</fullName>
    </submittedName>
</protein>
<keyword evidence="3" id="KW-1185">Reference proteome</keyword>
<dbReference type="PANTHER" id="PTHR30007">
    <property type="entry name" value="PHP DOMAIN PROTEIN"/>
    <property type="match status" value="1"/>
</dbReference>
<comment type="caution">
    <text evidence="2">The sequence shown here is derived from an EMBL/GenBank/DDBJ whole genome shotgun (WGS) entry which is preliminary data.</text>
</comment>
<accession>A0A3P1C9I8</accession>
<sequence length="47" mass="5581">MEKLVDTGRQRKTSLRSVVNAIRWLAQTGSQWRNLSTHFPAWQTVYY</sequence>
<dbReference type="EMBL" id="RQJP01000008">
    <property type="protein sequence ID" value="RRB09958.1"/>
    <property type="molecule type" value="Genomic_DNA"/>
</dbReference>
<dbReference type="InterPro" id="IPR025161">
    <property type="entry name" value="IS402-like_dom"/>
</dbReference>
<reference evidence="2 3" key="1">
    <citation type="submission" date="2018-11" db="EMBL/GenBank/DDBJ databases">
        <authorList>
            <person name="Zhou Z."/>
            <person name="Wang G."/>
        </authorList>
    </citation>
    <scope>NUCLEOTIDE SEQUENCE [LARGE SCALE GENOMIC DNA]</scope>
    <source>
        <strain evidence="2 3">KCTC42998</strain>
    </source>
</reference>
<organism evidence="2 3">
    <name type="scientific">Larkinella knui</name>
    <dbReference type="NCBI Taxonomy" id="2025310"/>
    <lineage>
        <taxon>Bacteria</taxon>
        <taxon>Pseudomonadati</taxon>
        <taxon>Bacteroidota</taxon>
        <taxon>Cytophagia</taxon>
        <taxon>Cytophagales</taxon>
        <taxon>Spirosomataceae</taxon>
        <taxon>Larkinella</taxon>
    </lineage>
</organism>